<organism evidence="10 11">
    <name type="scientific">Dioscorea cayennensis subsp. rotundata</name>
    <name type="common">White Guinea yam</name>
    <name type="synonym">Dioscorea rotundata</name>
    <dbReference type="NCBI Taxonomy" id="55577"/>
    <lineage>
        <taxon>Eukaryota</taxon>
        <taxon>Viridiplantae</taxon>
        <taxon>Streptophyta</taxon>
        <taxon>Embryophyta</taxon>
        <taxon>Tracheophyta</taxon>
        <taxon>Spermatophyta</taxon>
        <taxon>Magnoliopsida</taxon>
        <taxon>Liliopsida</taxon>
        <taxon>Dioscoreales</taxon>
        <taxon>Dioscoreaceae</taxon>
        <taxon>Dioscorea</taxon>
    </lineage>
</organism>
<gene>
    <name evidence="11" type="primary">LOC120270308</name>
</gene>
<dbReference type="Pfam" id="PF00069">
    <property type="entry name" value="Pkinase"/>
    <property type="match status" value="1"/>
</dbReference>
<dbReference type="GO" id="GO:0005524">
    <property type="term" value="F:ATP binding"/>
    <property type="evidence" value="ECO:0007669"/>
    <property type="project" value="UniProtKB-KW"/>
</dbReference>
<keyword evidence="10" id="KW-1185">Reference proteome</keyword>
<dbReference type="PROSITE" id="PS50011">
    <property type="entry name" value="PROTEIN_KINASE_DOM"/>
    <property type="match status" value="1"/>
</dbReference>
<dbReference type="InterPro" id="IPR011009">
    <property type="entry name" value="Kinase-like_dom_sf"/>
</dbReference>
<comment type="catalytic activity">
    <reaction evidence="7">
        <text>L-threonyl-[protein] + ATP = O-phospho-L-threonyl-[protein] + ADP + H(+)</text>
        <dbReference type="Rhea" id="RHEA:46608"/>
        <dbReference type="Rhea" id="RHEA-COMP:11060"/>
        <dbReference type="Rhea" id="RHEA-COMP:11605"/>
        <dbReference type="ChEBI" id="CHEBI:15378"/>
        <dbReference type="ChEBI" id="CHEBI:30013"/>
        <dbReference type="ChEBI" id="CHEBI:30616"/>
        <dbReference type="ChEBI" id="CHEBI:61977"/>
        <dbReference type="ChEBI" id="CHEBI:456216"/>
        <dbReference type="EC" id="2.7.11.1"/>
    </reaction>
</comment>
<keyword evidence="6" id="KW-0067">ATP-binding</keyword>
<keyword evidence="4" id="KW-0547">Nucleotide-binding</keyword>
<evidence type="ECO:0000313" key="11">
    <source>
        <dbReference type="RefSeq" id="XP_039133255.1"/>
    </source>
</evidence>
<dbReference type="GeneID" id="120270308"/>
<comment type="catalytic activity">
    <reaction evidence="8">
        <text>L-seryl-[protein] + ATP = O-phospho-L-seryl-[protein] + ADP + H(+)</text>
        <dbReference type="Rhea" id="RHEA:17989"/>
        <dbReference type="Rhea" id="RHEA-COMP:9863"/>
        <dbReference type="Rhea" id="RHEA-COMP:11604"/>
        <dbReference type="ChEBI" id="CHEBI:15378"/>
        <dbReference type="ChEBI" id="CHEBI:29999"/>
        <dbReference type="ChEBI" id="CHEBI:30616"/>
        <dbReference type="ChEBI" id="CHEBI:83421"/>
        <dbReference type="ChEBI" id="CHEBI:456216"/>
        <dbReference type="EC" id="2.7.11.1"/>
    </reaction>
</comment>
<dbReference type="PANTHER" id="PTHR24356">
    <property type="entry name" value="SERINE/THREONINE-PROTEIN KINASE"/>
    <property type="match status" value="1"/>
</dbReference>
<evidence type="ECO:0000259" key="9">
    <source>
        <dbReference type="PROSITE" id="PS50011"/>
    </source>
</evidence>
<keyword evidence="5" id="KW-0418">Kinase</keyword>
<protein>
    <recommendedName>
        <fullName evidence="1">non-specific serine/threonine protein kinase</fullName>
        <ecNumber evidence="1">2.7.11.1</ecNumber>
    </recommendedName>
</protein>
<evidence type="ECO:0000313" key="10">
    <source>
        <dbReference type="Proteomes" id="UP001515500"/>
    </source>
</evidence>
<dbReference type="InterPro" id="IPR000719">
    <property type="entry name" value="Prot_kinase_dom"/>
</dbReference>
<dbReference type="GO" id="GO:0035556">
    <property type="term" value="P:intracellular signal transduction"/>
    <property type="evidence" value="ECO:0007669"/>
    <property type="project" value="TreeGrafter"/>
</dbReference>
<evidence type="ECO:0000256" key="2">
    <source>
        <dbReference type="ARBA" id="ARBA00022527"/>
    </source>
</evidence>
<evidence type="ECO:0000256" key="3">
    <source>
        <dbReference type="ARBA" id="ARBA00022679"/>
    </source>
</evidence>
<dbReference type="GO" id="GO:0004674">
    <property type="term" value="F:protein serine/threonine kinase activity"/>
    <property type="evidence" value="ECO:0007669"/>
    <property type="project" value="UniProtKB-KW"/>
</dbReference>
<sequence>MEIEIWDRRREQATRLLRFCQGGDGGRSHIDRHHHAAVLCLVLDYLVVVFGESKKSVEEELIEAKDSDDVWILKHSASLELKAVDLCEKDDVFIRDQARFYAIEVIVVLEYMHGVRLIHQDIKPENLRVTFDGHIKFADFDNVKPTKDSRIHVPPNAAN</sequence>
<dbReference type="Proteomes" id="UP001515500">
    <property type="component" value="Chromosome 10"/>
</dbReference>
<keyword evidence="3" id="KW-0808">Transferase</keyword>
<evidence type="ECO:0000256" key="7">
    <source>
        <dbReference type="ARBA" id="ARBA00047899"/>
    </source>
</evidence>
<dbReference type="EC" id="2.7.11.1" evidence="1"/>
<dbReference type="SUPFAM" id="SSF56112">
    <property type="entry name" value="Protein kinase-like (PK-like)"/>
    <property type="match status" value="1"/>
</dbReference>
<proteinExistence type="predicted"/>
<keyword evidence="2" id="KW-0723">Serine/threonine-protein kinase</keyword>
<feature type="domain" description="Protein kinase" evidence="9">
    <location>
        <begin position="1"/>
        <end position="159"/>
    </location>
</feature>
<dbReference type="RefSeq" id="XP_039133255.1">
    <property type="nucleotide sequence ID" value="XM_039277321.1"/>
</dbReference>
<reference evidence="11" key="1">
    <citation type="submission" date="2025-08" db="UniProtKB">
        <authorList>
            <consortium name="RefSeq"/>
        </authorList>
    </citation>
    <scope>IDENTIFICATION</scope>
</reference>
<evidence type="ECO:0000256" key="8">
    <source>
        <dbReference type="ARBA" id="ARBA00048679"/>
    </source>
</evidence>
<dbReference type="Gene3D" id="1.10.510.10">
    <property type="entry name" value="Transferase(Phosphotransferase) domain 1"/>
    <property type="match status" value="1"/>
</dbReference>
<name>A0AB40C0I9_DIOCR</name>
<evidence type="ECO:0000256" key="6">
    <source>
        <dbReference type="ARBA" id="ARBA00022840"/>
    </source>
</evidence>
<evidence type="ECO:0000256" key="1">
    <source>
        <dbReference type="ARBA" id="ARBA00012513"/>
    </source>
</evidence>
<dbReference type="InterPro" id="IPR050236">
    <property type="entry name" value="Ser_Thr_kinase_AGC"/>
</dbReference>
<accession>A0AB40C0I9</accession>
<dbReference type="AlphaFoldDB" id="A0AB40C0I9"/>
<evidence type="ECO:0000256" key="4">
    <source>
        <dbReference type="ARBA" id="ARBA00022741"/>
    </source>
</evidence>
<evidence type="ECO:0000256" key="5">
    <source>
        <dbReference type="ARBA" id="ARBA00022777"/>
    </source>
</evidence>
<dbReference type="PANTHER" id="PTHR24356:SF163">
    <property type="entry name" value="3-PHOSPHOINOSITIDE-DEPENDENT PROTEIN KINASE 1-RELATED"/>
    <property type="match status" value="1"/>
</dbReference>